<dbReference type="STRING" id="1174501.SAMN05216192_12720"/>
<evidence type="ECO:0000259" key="1">
    <source>
        <dbReference type="Pfam" id="PF00903"/>
    </source>
</evidence>
<dbReference type="Proteomes" id="UP000199050">
    <property type="component" value="Unassembled WGS sequence"/>
</dbReference>
<dbReference type="PANTHER" id="PTHR33990">
    <property type="entry name" value="PROTEIN YJDN-RELATED"/>
    <property type="match status" value="1"/>
</dbReference>
<dbReference type="AlphaFoldDB" id="A0A1G8XQI9"/>
<keyword evidence="3" id="KW-1185">Reference proteome</keyword>
<dbReference type="RefSeq" id="WP_090716713.1">
    <property type="nucleotide sequence ID" value="NZ_CBCSKY010000015.1"/>
</dbReference>
<dbReference type="EMBL" id="FNDX01000027">
    <property type="protein sequence ID" value="SDJ92706.1"/>
    <property type="molecule type" value="Genomic_DNA"/>
</dbReference>
<sequence length="140" mass="15932">MLVTPTLHFYGQCEEAIGLYQQAFGLQMNYLLHYADADPQDWNFSLTSEQRNYVYHAEAFIGKQRIMLADEIGRQAPGNTALFLTVTFETDDQVKLAYETLKESGSIIHPLHSTTYSSCMASVVDKFGFRWGLMTEQSTE</sequence>
<dbReference type="OrthoDB" id="9806473at2"/>
<organism evidence="2 3">
    <name type="scientific">Paenibacillus typhae</name>
    <dbReference type="NCBI Taxonomy" id="1174501"/>
    <lineage>
        <taxon>Bacteria</taxon>
        <taxon>Bacillati</taxon>
        <taxon>Bacillota</taxon>
        <taxon>Bacilli</taxon>
        <taxon>Bacillales</taxon>
        <taxon>Paenibacillaceae</taxon>
        <taxon>Paenibacillus</taxon>
    </lineage>
</organism>
<dbReference type="Pfam" id="PF00903">
    <property type="entry name" value="Glyoxalase"/>
    <property type="match status" value="1"/>
</dbReference>
<feature type="domain" description="Glyoxalase/fosfomycin resistance/dioxygenase" evidence="1">
    <location>
        <begin position="9"/>
        <end position="131"/>
    </location>
</feature>
<dbReference type="Gene3D" id="3.10.180.10">
    <property type="entry name" value="2,3-Dihydroxybiphenyl 1,2-Dioxygenase, domain 1"/>
    <property type="match status" value="1"/>
</dbReference>
<evidence type="ECO:0000313" key="2">
    <source>
        <dbReference type="EMBL" id="SDJ92706.1"/>
    </source>
</evidence>
<name>A0A1G8XQI9_9BACL</name>
<accession>A0A1G8XQI9</accession>
<gene>
    <name evidence="2" type="ORF">SAMN05216192_12720</name>
</gene>
<protein>
    <submittedName>
        <fullName evidence="2">PhnB protein</fullName>
    </submittedName>
</protein>
<reference evidence="3" key="1">
    <citation type="submission" date="2016-10" db="EMBL/GenBank/DDBJ databases">
        <authorList>
            <person name="Varghese N."/>
            <person name="Submissions S."/>
        </authorList>
    </citation>
    <scope>NUCLEOTIDE SEQUENCE [LARGE SCALE GENOMIC DNA]</scope>
    <source>
        <strain evidence="3">CGMCC 1.11012</strain>
    </source>
</reference>
<dbReference type="InterPro" id="IPR004360">
    <property type="entry name" value="Glyas_Fos-R_dOase_dom"/>
</dbReference>
<dbReference type="InterPro" id="IPR029068">
    <property type="entry name" value="Glyas_Bleomycin-R_OHBP_Dase"/>
</dbReference>
<evidence type="ECO:0000313" key="3">
    <source>
        <dbReference type="Proteomes" id="UP000199050"/>
    </source>
</evidence>
<proteinExistence type="predicted"/>
<dbReference type="SUPFAM" id="SSF54593">
    <property type="entry name" value="Glyoxalase/Bleomycin resistance protein/Dihydroxybiphenyl dioxygenase"/>
    <property type="match status" value="1"/>
</dbReference>